<sequence>MYKKQVLKNGLTVLKVPVRGARSVLVDVFIKVGSRQESPRINGISHFLEHLFFKGSAKYPTAQDLSHALDEIGAEYNANTGKEHTQYYIKAAKKHLPFVFNVLTDMLLHPVFDKAEIEREKGVIIEEINMYQDTPMRHVEDVLEEVMWPDQSLGRNIAGTKEVIKKISRQDILDYVETFYQPENMVFSVAGAYDEEVLDTLIKEFWSKLQNKQFPKWKKALEKQVAPAMRIEAKKTEQMHLALGFRSYDYNHPDYIPQLILATILGGGMSSRLFSEIRERRGLAYYIKASSSNYQDTGLFVIQAGVRQGSLNDSVKVIAQELKKIKTEAVPGRELKKAKEYIKGTLTLSLEDSESLLGWYLEQIAFRKRVLEPEQAFEEIDEVTAEDVARVAQDIFQNKKLNLAIVGAGKVVEIRKLLAL</sequence>
<reference evidence="5 6" key="1">
    <citation type="journal article" date="2016" name="Nat. Commun.">
        <title>Thousands of microbial genomes shed light on interconnected biogeochemical processes in an aquifer system.</title>
        <authorList>
            <person name="Anantharaman K."/>
            <person name="Brown C.T."/>
            <person name="Hug L.A."/>
            <person name="Sharon I."/>
            <person name="Castelle C.J."/>
            <person name="Probst A.J."/>
            <person name="Thomas B.C."/>
            <person name="Singh A."/>
            <person name="Wilkins M.J."/>
            <person name="Karaoz U."/>
            <person name="Brodie E.L."/>
            <person name="Williams K.H."/>
            <person name="Hubbard S.S."/>
            <person name="Banfield J.F."/>
        </authorList>
    </citation>
    <scope>NUCLEOTIDE SEQUENCE [LARGE SCALE GENOMIC DNA]</scope>
</reference>
<comment type="caution">
    <text evidence="5">The sequence shown here is derived from an EMBL/GenBank/DDBJ whole genome shotgun (WGS) entry which is preliminary data.</text>
</comment>
<dbReference type="Gene3D" id="3.30.830.10">
    <property type="entry name" value="Metalloenzyme, LuxS/M16 peptidase-like"/>
    <property type="match status" value="2"/>
</dbReference>
<feature type="domain" description="Peptidase M16 N-terminal" evidence="3">
    <location>
        <begin position="21"/>
        <end position="160"/>
    </location>
</feature>
<dbReference type="Proteomes" id="UP000176864">
    <property type="component" value="Unassembled WGS sequence"/>
</dbReference>
<dbReference type="STRING" id="1817824.A2751_03675"/>
<evidence type="ECO:0008006" key="7">
    <source>
        <dbReference type="Google" id="ProtNLM"/>
    </source>
</evidence>
<dbReference type="GO" id="GO:0006508">
    <property type="term" value="P:proteolysis"/>
    <property type="evidence" value="ECO:0007669"/>
    <property type="project" value="InterPro"/>
</dbReference>
<dbReference type="EMBL" id="MFEK01000014">
    <property type="protein sequence ID" value="OGE78228.1"/>
    <property type="molecule type" value="Genomic_DNA"/>
</dbReference>
<dbReference type="PANTHER" id="PTHR11851:SF49">
    <property type="entry name" value="MITOCHONDRIAL-PROCESSING PEPTIDASE SUBUNIT ALPHA"/>
    <property type="match status" value="1"/>
</dbReference>
<comment type="similarity">
    <text evidence="1 2">Belongs to the peptidase M16 family.</text>
</comment>
<dbReference type="AlphaFoldDB" id="A0A1F5NKT4"/>
<dbReference type="InterPro" id="IPR050361">
    <property type="entry name" value="MPP/UQCRC_Complex"/>
</dbReference>
<organism evidence="5 6">
    <name type="scientific">Candidatus Doudnabacteria bacterium RIFCSPHIGHO2_01_FULL_46_14</name>
    <dbReference type="NCBI Taxonomy" id="1817824"/>
    <lineage>
        <taxon>Bacteria</taxon>
        <taxon>Candidatus Doudnaibacteriota</taxon>
    </lineage>
</organism>
<proteinExistence type="inferred from homology"/>
<evidence type="ECO:0000313" key="5">
    <source>
        <dbReference type="EMBL" id="OGE78228.1"/>
    </source>
</evidence>
<evidence type="ECO:0000256" key="1">
    <source>
        <dbReference type="ARBA" id="ARBA00007261"/>
    </source>
</evidence>
<gene>
    <name evidence="5" type="ORF">A2751_03675</name>
</gene>
<dbReference type="GO" id="GO:0046872">
    <property type="term" value="F:metal ion binding"/>
    <property type="evidence" value="ECO:0007669"/>
    <property type="project" value="InterPro"/>
</dbReference>
<evidence type="ECO:0000256" key="2">
    <source>
        <dbReference type="RuleBase" id="RU004447"/>
    </source>
</evidence>
<evidence type="ECO:0000259" key="4">
    <source>
        <dbReference type="Pfam" id="PF05193"/>
    </source>
</evidence>
<name>A0A1F5NKT4_9BACT</name>
<dbReference type="SUPFAM" id="SSF63411">
    <property type="entry name" value="LuxS/MPP-like metallohydrolase"/>
    <property type="match status" value="2"/>
</dbReference>
<evidence type="ECO:0000313" key="6">
    <source>
        <dbReference type="Proteomes" id="UP000176864"/>
    </source>
</evidence>
<dbReference type="Pfam" id="PF00675">
    <property type="entry name" value="Peptidase_M16"/>
    <property type="match status" value="1"/>
</dbReference>
<feature type="domain" description="Peptidase M16 C-terminal" evidence="4">
    <location>
        <begin position="166"/>
        <end position="340"/>
    </location>
</feature>
<dbReference type="PROSITE" id="PS00143">
    <property type="entry name" value="INSULINASE"/>
    <property type="match status" value="1"/>
</dbReference>
<dbReference type="GO" id="GO:0004222">
    <property type="term" value="F:metalloendopeptidase activity"/>
    <property type="evidence" value="ECO:0007669"/>
    <property type="project" value="InterPro"/>
</dbReference>
<evidence type="ECO:0000259" key="3">
    <source>
        <dbReference type="Pfam" id="PF00675"/>
    </source>
</evidence>
<dbReference type="InterPro" id="IPR011765">
    <property type="entry name" value="Pept_M16_N"/>
</dbReference>
<dbReference type="PANTHER" id="PTHR11851">
    <property type="entry name" value="METALLOPROTEASE"/>
    <property type="match status" value="1"/>
</dbReference>
<dbReference type="Pfam" id="PF05193">
    <property type="entry name" value="Peptidase_M16_C"/>
    <property type="match status" value="1"/>
</dbReference>
<dbReference type="InterPro" id="IPR011249">
    <property type="entry name" value="Metalloenz_LuxS/M16"/>
</dbReference>
<accession>A0A1F5NKT4</accession>
<dbReference type="InterPro" id="IPR007863">
    <property type="entry name" value="Peptidase_M16_C"/>
</dbReference>
<dbReference type="InterPro" id="IPR001431">
    <property type="entry name" value="Pept_M16_Zn_BS"/>
</dbReference>
<protein>
    <recommendedName>
        <fullName evidence="7">Peptidase M16</fullName>
    </recommendedName>
</protein>